<feature type="binding site" evidence="11">
    <location>
        <begin position="12"/>
        <end position="22"/>
    </location>
    <ligand>
        <name>ATP</name>
        <dbReference type="ChEBI" id="CHEBI:30616"/>
    </ligand>
</feature>
<dbReference type="AlphaFoldDB" id="A0A7X3MVC1"/>
<dbReference type="GO" id="GO:0008270">
    <property type="term" value="F:zinc ion binding"/>
    <property type="evidence" value="ECO:0007669"/>
    <property type="project" value="UniProtKB-UniRule"/>
</dbReference>
<dbReference type="PANTHER" id="PTHR42914">
    <property type="entry name" value="7-CYANO-7-DEAZAGUANINE SYNTHASE"/>
    <property type="match status" value="1"/>
</dbReference>
<proteinExistence type="inferred from homology"/>
<evidence type="ECO:0000256" key="6">
    <source>
        <dbReference type="ARBA" id="ARBA00022833"/>
    </source>
</evidence>
<feature type="binding site" evidence="11">
    <location>
        <position position="216"/>
    </location>
    <ligand>
        <name>Zn(2+)</name>
        <dbReference type="ChEBI" id="CHEBI:29105"/>
    </ligand>
</feature>
<evidence type="ECO:0000313" key="12">
    <source>
        <dbReference type="EMBL" id="MXQ13897.1"/>
    </source>
</evidence>
<dbReference type="PANTHER" id="PTHR42914:SF1">
    <property type="entry name" value="7-CYANO-7-DEAZAGUANINE SYNTHASE"/>
    <property type="match status" value="1"/>
</dbReference>
<dbReference type="HAMAP" id="MF_01633">
    <property type="entry name" value="QueC"/>
    <property type="match status" value="1"/>
</dbReference>
<evidence type="ECO:0000256" key="11">
    <source>
        <dbReference type="HAMAP-Rule" id="MF_01633"/>
    </source>
</evidence>
<keyword evidence="4 11" id="KW-0547">Nucleotide-binding</keyword>
<comment type="pathway">
    <text evidence="1 11">Purine metabolism; 7-cyano-7-deazaguanine biosynthesis.</text>
</comment>
<comment type="function">
    <text evidence="11">Catalyzes the ATP-dependent conversion of 7-carboxy-7-deazaguanine (CDG) to 7-cyano-7-deazaguanine (preQ(0)).</text>
</comment>
<dbReference type="SUPFAM" id="SSF52402">
    <property type="entry name" value="Adenine nucleotide alpha hydrolases-like"/>
    <property type="match status" value="1"/>
</dbReference>
<gene>
    <name evidence="11 12" type="primary">queC</name>
    <name evidence="12" type="ORF">GR328_21030</name>
</gene>
<keyword evidence="3 11" id="KW-0479">Metal-binding</keyword>
<dbReference type="Proteomes" id="UP000436483">
    <property type="component" value="Unassembled WGS sequence"/>
</dbReference>
<reference evidence="12 13" key="2">
    <citation type="submission" date="2020-01" db="EMBL/GenBank/DDBJ databases">
        <title>Microvirga sp. nov., an arsenate reduction bacterium isolated from Tibet hotspring sediments.</title>
        <authorList>
            <person name="Xian W.-D."/>
            <person name="Li W.-J."/>
        </authorList>
    </citation>
    <scope>NUCLEOTIDE SEQUENCE [LARGE SCALE GENOMIC DNA]</scope>
    <source>
        <strain evidence="12 13">KCTC 23863</strain>
    </source>
</reference>
<feature type="binding site" evidence="11">
    <location>
        <position position="222"/>
    </location>
    <ligand>
        <name>Zn(2+)</name>
        <dbReference type="ChEBI" id="CHEBI:29105"/>
    </ligand>
</feature>
<evidence type="ECO:0000256" key="9">
    <source>
        <dbReference type="ARBA" id="ARBA00039149"/>
    </source>
</evidence>
<dbReference type="EMBL" id="WURB01000023">
    <property type="protein sequence ID" value="MXQ13897.1"/>
    <property type="molecule type" value="Genomic_DNA"/>
</dbReference>
<evidence type="ECO:0000256" key="8">
    <source>
        <dbReference type="ARBA" id="ARBA00037993"/>
    </source>
</evidence>
<dbReference type="GO" id="GO:0005524">
    <property type="term" value="F:ATP binding"/>
    <property type="evidence" value="ECO:0007669"/>
    <property type="project" value="UniProtKB-UniRule"/>
</dbReference>
<keyword evidence="6 11" id="KW-0862">Zinc</keyword>
<evidence type="ECO:0000256" key="5">
    <source>
        <dbReference type="ARBA" id="ARBA00022785"/>
    </source>
</evidence>
<keyword evidence="5 11" id="KW-0671">Queuosine biosynthesis</keyword>
<dbReference type="GO" id="GO:0016879">
    <property type="term" value="F:ligase activity, forming carbon-nitrogen bonds"/>
    <property type="evidence" value="ECO:0007669"/>
    <property type="project" value="UniProtKB-UniRule"/>
</dbReference>
<feature type="binding site" evidence="11">
    <location>
        <position position="219"/>
    </location>
    <ligand>
        <name>Zn(2+)</name>
        <dbReference type="ChEBI" id="CHEBI:29105"/>
    </ligand>
</feature>
<dbReference type="InterPro" id="IPR018317">
    <property type="entry name" value="QueC"/>
</dbReference>
<reference evidence="12 13" key="1">
    <citation type="submission" date="2019-12" db="EMBL/GenBank/DDBJ databases">
        <authorList>
            <person name="Yuan C.-G."/>
        </authorList>
    </citation>
    <scope>NUCLEOTIDE SEQUENCE [LARGE SCALE GENOMIC DNA]</scope>
    <source>
        <strain evidence="12 13">KCTC 23863</strain>
    </source>
</reference>
<evidence type="ECO:0000256" key="4">
    <source>
        <dbReference type="ARBA" id="ARBA00022741"/>
    </source>
</evidence>
<evidence type="ECO:0000256" key="10">
    <source>
        <dbReference type="ARBA" id="ARBA00047890"/>
    </source>
</evidence>
<comment type="similarity">
    <text evidence="8 11">Belongs to the QueC family.</text>
</comment>
<protein>
    <recommendedName>
        <fullName evidence="9 11">7-cyano-7-deazaguanine synthase</fullName>
        <ecNumber evidence="9 11">6.3.4.20</ecNumber>
    </recommendedName>
    <alternativeName>
        <fullName evidence="11">7-cyano-7-carbaguanine synthase</fullName>
    </alternativeName>
    <alternativeName>
        <fullName evidence="11">PreQ(0) synthase</fullName>
    </alternativeName>
    <alternativeName>
        <fullName evidence="11">Queuosine biosynthesis protein QueC</fullName>
    </alternativeName>
</protein>
<sequence>MTAADSSALVVFSGGQDSTTCLAWALSRYERVETIGFSYGQRHAIEMDCREPIRQALASLSPLWASRLGPDRVIPLDVLGEVSVSALTADLPVTDSRADGLPATFVPGRNLVFLTFAAIVAFQRGLKRVVTGVCETDFSGYPDCRDDTIKALQTALNLGMNARLVLETPLMWIDKAETWALAQSIGGDALVDLIVQETHTCYNGDRDIRHDWGFGCDRCDACRLRAAGWQRYLRHRKLKVEDHALR</sequence>
<evidence type="ECO:0000256" key="1">
    <source>
        <dbReference type="ARBA" id="ARBA00005061"/>
    </source>
</evidence>
<dbReference type="Gene3D" id="3.40.50.620">
    <property type="entry name" value="HUPs"/>
    <property type="match status" value="1"/>
</dbReference>
<evidence type="ECO:0000256" key="7">
    <source>
        <dbReference type="ARBA" id="ARBA00022840"/>
    </source>
</evidence>
<organism evidence="12 13">
    <name type="scientific">Microvirga makkahensis</name>
    <dbReference type="NCBI Taxonomy" id="1128670"/>
    <lineage>
        <taxon>Bacteria</taxon>
        <taxon>Pseudomonadati</taxon>
        <taxon>Pseudomonadota</taxon>
        <taxon>Alphaproteobacteria</taxon>
        <taxon>Hyphomicrobiales</taxon>
        <taxon>Methylobacteriaceae</taxon>
        <taxon>Microvirga</taxon>
    </lineage>
</organism>
<comment type="catalytic activity">
    <reaction evidence="10 11">
        <text>7-carboxy-7-carbaguanine + NH4(+) + 2 ATP = 7-cyano-7-carbaguanine + 2 AMP + 2 diphosphate + 2 H(+)</text>
        <dbReference type="Rhea" id="RHEA:27982"/>
        <dbReference type="ChEBI" id="CHEBI:15378"/>
        <dbReference type="ChEBI" id="CHEBI:28938"/>
        <dbReference type="ChEBI" id="CHEBI:30616"/>
        <dbReference type="ChEBI" id="CHEBI:33019"/>
        <dbReference type="ChEBI" id="CHEBI:45075"/>
        <dbReference type="ChEBI" id="CHEBI:61036"/>
        <dbReference type="ChEBI" id="CHEBI:456215"/>
        <dbReference type="EC" id="6.3.4.20"/>
    </reaction>
</comment>
<comment type="cofactor">
    <cofactor evidence="11">
        <name>Zn(2+)</name>
        <dbReference type="ChEBI" id="CHEBI:29105"/>
    </cofactor>
    <text evidence="11">Binds 1 zinc ion per subunit.</text>
</comment>
<dbReference type="UniPathway" id="UPA00391"/>
<dbReference type="RefSeq" id="WP_160887324.1">
    <property type="nucleotide sequence ID" value="NZ_WURB01000023.1"/>
</dbReference>
<dbReference type="InterPro" id="IPR014729">
    <property type="entry name" value="Rossmann-like_a/b/a_fold"/>
</dbReference>
<dbReference type="GO" id="GO:0008616">
    <property type="term" value="P:tRNA queuosine(34) biosynthetic process"/>
    <property type="evidence" value="ECO:0007669"/>
    <property type="project" value="UniProtKB-UniRule"/>
</dbReference>
<evidence type="ECO:0000256" key="2">
    <source>
        <dbReference type="ARBA" id="ARBA00022598"/>
    </source>
</evidence>
<dbReference type="Pfam" id="PF06508">
    <property type="entry name" value="QueC"/>
    <property type="match status" value="1"/>
</dbReference>
<feature type="binding site" evidence="11">
    <location>
        <position position="201"/>
    </location>
    <ligand>
        <name>Zn(2+)</name>
        <dbReference type="ChEBI" id="CHEBI:29105"/>
    </ligand>
</feature>
<keyword evidence="2 11" id="KW-0436">Ligase</keyword>
<evidence type="ECO:0000313" key="13">
    <source>
        <dbReference type="Proteomes" id="UP000436483"/>
    </source>
</evidence>
<evidence type="ECO:0000256" key="3">
    <source>
        <dbReference type="ARBA" id="ARBA00022723"/>
    </source>
</evidence>
<name>A0A7X3MVC1_9HYPH</name>
<accession>A0A7X3MVC1</accession>
<dbReference type="PIRSF" id="PIRSF006293">
    <property type="entry name" value="ExsB"/>
    <property type="match status" value="1"/>
</dbReference>
<dbReference type="EC" id="6.3.4.20" evidence="9 11"/>
<keyword evidence="7 11" id="KW-0067">ATP-binding</keyword>
<comment type="caution">
    <text evidence="12">The sequence shown here is derived from an EMBL/GenBank/DDBJ whole genome shotgun (WGS) entry which is preliminary data.</text>
</comment>
<dbReference type="NCBIfam" id="TIGR00364">
    <property type="entry name" value="7-cyano-7-deazaguanine synthase QueC"/>
    <property type="match status" value="1"/>
</dbReference>
<dbReference type="CDD" id="cd01995">
    <property type="entry name" value="QueC-like"/>
    <property type="match status" value="1"/>
</dbReference>
<keyword evidence="13" id="KW-1185">Reference proteome</keyword>
<dbReference type="OrthoDB" id="9789567at2"/>